<sequence>MDRLTKFSLKNRAAVIIMVFLISILGVYSGSKLPMEFLPSIDNPAVTVTTLSPGLDAEAMTKEVTDPLEKQFRNLEHIDNITSSTHEGLSRIDIAYTSKANMKDATREVEKAINTIKLPKDATKPIVSQLNTSMIPLAQIAIQKQNGFSKADEKQIEKEIVPQLESIDGVANVMFFGKSTSELSIILDPNQLKDKNVTTEQILKVLQGKETSTPAGAVTVNKEEYNLRVIGDIKNVDDIKNITVAPQVKLQDVAQIELKQHYDTISHINGEEGTGLIIMKEPSKNAVAIGKEIDKKIKDISKQYKDQFSIKLLASTHEQVENAVTSMGKEVILGAIAATLIILIFLRNSRTTLIAVVSIPLSILLTLFLLHQSNITLNTLTLGGLAVAVGRLVDDSIVVIENIFRRLQKESFSKDIILDATKEVAVAITSSTLTTVAVFLPIGLVSGVIGKLMLPMVLAVVYSILSSLIVALTVVPLMAFLLLKKIKHKKPSSSPRYVATLKWALSHKFIILLTSFLLFAGSIAAYVLLPKANIKSEDDTMLSINMTFPADYALETQKQKAFDFEKKLLSNSDVTDVILRMGSSAEDAQWGQTTKNNLASIFVVFKKGSDIDQYIKELKKEHNAFEPAELDYIKTSYSSSGGGNNLQFNVTATNETNLKKAATIVETKLKNMDDLSKVKTNLEDSKKEWQIHVDQTKAEQLGLTPELAAQQVAFLMKKSPIGEVSINNEKTTIMIEHKKESITKQEDILNTNILSPINGPIPLKDIATISEKQLQTEVFHKDGKETIQITAEASNEDLSKVSAEVNKAITDLDLPSGAKVNIAGATESMQENFTDLFKIMGIAIGIVYLIMVITFGQARAPFAILFSLPLAAVGGILGLIISGTPVDVNSLIGALMLIGIVVTNAIVLIERVQQNREHGMETREALLEAGSTRLRPIIMTAITTIVAMLPLLFGQSQAGSMVSKSLAVVVIGGLAVSTVLTLVVVPVMYELLDKIGRKRRSRRKINTSTETPDI</sequence>
<feature type="transmembrane region" description="Helical" evidence="1">
    <location>
        <begin position="382"/>
        <end position="404"/>
    </location>
</feature>
<evidence type="ECO:0000313" key="4">
    <source>
        <dbReference type="Proteomes" id="UP000031876"/>
    </source>
</evidence>
<dbReference type="EMBL" id="CP053980">
    <property type="protein sequence ID" value="QKH25655.1"/>
    <property type="molecule type" value="Genomic_DNA"/>
</dbReference>
<feature type="transmembrane region" description="Helical" evidence="1">
    <location>
        <begin position="353"/>
        <end position="370"/>
    </location>
</feature>
<feature type="transmembrane region" description="Helical" evidence="1">
    <location>
        <begin position="12"/>
        <end position="30"/>
    </location>
</feature>
<dbReference type="Pfam" id="PF00873">
    <property type="entry name" value="ACR_tran"/>
    <property type="match status" value="1"/>
</dbReference>
<dbReference type="SUPFAM" id="SSF82714">
    <property type="entry name" value="Multidrug efflux transporter AcrB TolC docking domain, DN and DC subdomains"/>
    <property type="match status" value="2"/>
</dbReference>
<dbReference type="Proteomes" id="UP000031876">
    <property type="component" value="Chromosome"/>
</dbReference>
<evidence type="ECO:0000313" key="3">
    <source>
        <dbReference type="EMBL" id="QKH25655.1"/>
    </source>
</evidence>
<dbReference type="KEGG" id="btw:BF38_1963"/>
<dbReference type="PANTHER" id="PTHR32063">
    <property type="match status" value="1"/>
</dbReference>
<dbReference type="SUPFAM" id="SSF82866">
    <property type="entry name" value="Multidrug efflux transporter AcrB transmembrane domain"/>
    <property type="match status" value="2"/>
</dbReference>
<feature type="transmembrane region" description="Helical" evidence="1">
    <location>
        <begin position="890"/>
        <end position="912"/>
    </location>
</feature>
<feature type="transmembrane region" description="Helical" evidence="1">
    <location>
        <begin position="836"/>
        <end position="855"/>
    </location>
</feature>
<dbReference type="PANTHER" id="PTHR32063:SF0">
    <property type="entry name" value="SWARMING MOTILITY PROTEIN SWRC"/>
    <property type="match status" value="1"/>
</dbReference>
<dbReference type="SUPFAM" id="SSF82693">
    <property type="entry name" value="Multidrug efflux transporter AcrB pore domain, PN1, PN2, PC1 and PC2 subdomains"/>
    <property type="match status" value="2"/>
</dbReference>
<evidence type="ECO:0000313" key="5">
    <source>
        <dbReference type="Proteomes" id="UP000501107"/>
    </source>
</evidence>
<dbReference type="InterPro" id="IPR027463">
    <property type="entry name" value="AcrB_DN_DC_subdom"/>
</dbReference>
<feature type="transmembrane region" description="Helical" evidence="1">
    <location>
        <begin position="965"/>
        <end position="992"/>
    </location>
</feature>
<dbReference type="Gene3D" id="3.30.70.1430">
    <property type="entry name" value="Multidrug efflux transporter AcrB pore domain"/>
    <property type="match status" value="2"/>
</dbReference>
<reference evidence="2 4" key="1">
    <citation type="journal article" date="2015" name="Genome Announc.">
        <title>Complete genome sequences for 35 biothreat assay-relevant bacillus species.</title>
        <authorList>
            <person name="Johnson S.L."/>
            <person name="Daligault H.E."/>
            <person name="Davenport K.W."/>
            <person name="Jaissle J."/>
            <person name="Frey K.G."/>
            <person name="Ladner J.T."/>
            <person name="Broomall S.M."/>
            <person name="Bishop-Lilly K.A."/>
            <person name="Bruce D.C."/>
            <person name="Gibbons H.S."/>
            <person name="Coyne S.R."/>
            <person name="Lo C.C."/>
            <person name="Meincke L."/>
            <person name="Munk A.C."/>
            <person name="Koroleva G.I."/>
            <person name="Rosenzweig C.N."/>
            <person name="Palacios G.F."/>
            <person name="Redden C.L."/>
            <person name="Minogue T.D."/>
            <person name="Chain P.S."/>
        </authorList>
    </citation>
    <scope>NUCLEOTIDE SEQUENCE [LARGE SCALE GENOMIC DNA]</scope>
    <source>
        <strain evidence="2 4">HD1011</strain>
    </source>
</reference>
<dbReference type="InterPro" id="IPR001036">
    <property type="entry name" value="Acrflvin-R"/>
</dbReference>
<name>A0A0B5N9H9_BACTU</name>
<reference evidence="3 5" key="2">
    <citation type="submission" date="2020-05" db="EMBL/GenBank/DDBJ databases">
        <title>FDA dAtabase for Regulatory Grade micrObial Sequences (FDA-ARGOS): Supporting development and validation of Infectious Disease Dx tests.</title>
        <authorList>
            <person name="Nelson B."/>
            <person name="Plummer A."/>
            <person name="Tallon L."/>
            <person name="Sadzewicz L."/>
            <person name="Zhao X."/>
            <person name="Vavikolanu K."/>
            <person name="Mehta A."/>
            <person name="Aluvathingal J."/>
            <person name="Nadendla S."/>
            <person name="Myers T."/>
            <person name="Yan Y."/>
            <person name="Sichtig H."/>
        </authorList>
    </citation>
    <scope>NUCLEOTIDE SEQUENCE [LARGE SCALE GENOMIC DNA]</scope>
    <source>
        <strain evidence="3 5">FDAARGOS_795</strain>
    </source>
</reference>
<feature type="transmembrane region" description="Helical" evidence="1">
    <location>
        <begin position="327"/>
        <end position="346"/>
    </location>
</feature>
<dbReference type="Gene3D" id="3.30.70.1320">
    <property type="entry name" value="Multidrug efflux transporter AcrB pore domain like"/>
    <property type="match status" value="1"/>
</dbReference>
<organism evidence="3 5">
    <name type="scientific">Bacillus thuringiensis</name>
    <dbReference type="NCBI Taxonomy" id="1428"/>
    <lineage>
        <taxon>Bacteria</taxon>
        <taxon>Bacillati</taxon>
        <taxon>Bacillota</taxon>
        <taxon>Bacilli</taxon>
        <taxon>Bacillales</taxon>
        <taxon>Bacillaceae</taxon>
        <taxon>Bacillus</taxon>
        <taxon>Bacillus cereus group</taxon>
    </lineage>
</organism>
<protein>
    <submittedName>
        <fullName evidence="2">AcrB/AcrD/AcrF family protein</fullName>
    </submittedName>
    <submittedName>
        <fullName evidence="3">Efflux RND transporter permease subunit</fullName>
    </submittedName>
</protein>
<feature type="transmembrane region" description="Helical" evidence="1">
    <location>
        <begin position="933"/>
        <end position="953"/>
    </location>
</feature>
<dbReference type="Proteomes" id="UP000501107">
    <property type="component" value="Chromosome"/>
</dbReference>
<evidence type="ECO:0000256" key="1">
    <source>
        <dbReference type="SAM" id="Phobius"/>
    </source>
</evidence>
<evidence type="ECO:0000313" key="2">
    <source>
        <dbReference type="EMBL" id="AJG74389.1"/>
    </source>
</evidence>
<gene>
    <name evidence="2" type="ORF">BF38_1963</name>
    <name evidence="3" type="ORF">FOC89_17480</name>
</gene>
<accession>A0A0B5N9H9</accession>
<feature type="transmembrane region" description="Helical" evidence="1">
    <location>
        <begin position="424"/>
        <end position="450"/>
    </location>
</feature>
<dbReference type="Gene3D" id="1.20.1640.10">
    <property type="entry name" value="Multidrug efflux transporter AcrB transmembrane domain"/>
    <property type="match status" value="2"/>
</dbReference>
<dbReference type="RefSeq" id="WP_000375583.1">
    <property type="nucleotide sequence ID" value="NZ_CP009335.1"/>
</dbReference>
<dbReference type="Gene3D" id="3.30.2090.10">
    <property type="entry name" value="Multidrug efflux transporter AcrB TolC docking domain, DN and DC subdomains"/>
    <property type="match status" value="2"/>
</dbReference>
<keyword evidence="1" id="KW-0812">Transmembrane</keyword>
<dbReference type="Gene3D" id="3.30.70.1440">
    <property type="entry name" value="Multidrug efflux transporter AcrB pore domain"/>
    <property type="match status" value="1"/>
</dbReference>
<proteinExistence type="predicted"/>
<dbReference type="EMBL" id="CP009335">
    <property type="protein sequence ID" value="AJG74389.1"/>
    <property type="molecule type" value="Genomic_DNA"/>
</dbReference>
<keyword evidence="1" id="KW-0472">Membrane</keyword>
<dbReference type="PRINTS" id="PR00702">
    <property type="entry name" value="ACRIFLAVINRP"/>
</dbReference>
<dbReference type="GO" id="GO:0042910">
    <property type="term" value="F:xenobiotic transmembrane transporter activity"/>
    <property type="evidence" value="ECO:0007669"/>
    <property type="project" value="TreeGrafter"/>
</dbReference>
<dbReference type="AlphaFoldDB" id="A0A0B5N9H9"/>
<feature type="transmembrane region" description="Helical" evidence="1">
    <location>
        <begin position="456"/>
        <end position="483"/>
    </location>
</feature>
<feature type="transmembrane region" description="Helical" evidence="1">
    <location>
        <begin position="862"/>
        <end position="884"/>
    </location>
</feature>
<dbReference type="GO" id="GO:0005886">
    <property type="term" value="C:plasma membrane"/>
    <property type="evidence" value="ECO:0007669"/>
    <property type="project" value="TreeGrafter"/>
</dbReference>
<feature type="transmembrane region" description="Helical" evidence="1">
    <location>
        <begin position="509"/>
        <end position="529"/>
    </location>
</feature>
<keyword evidence="1" id="KW-1133">Transmembrane helix</keyword>